<gene>
    <name evidence="2" type="ORF">A2960_05060</name>
</gene>
<evidence type="ECO:0000313" key="3">
    <source>
        <dbReference type="Proteomes" id="UP000176609"/>
    </source>
</evidence>
<name>A0A1F6ALW6_9BACT</name>
<sequence length="436" mass="49606">MDNNIPSSSVVSTNISPPITPVNYSNKGRKYIKPLLIICLIAVIIIITGVFYLEWSSQNSLTASFSNTNNNSSQMSSFGSLTNPVVELKPTIRDPAQEKINIPTGQLNIDEKCHPVALSKSKLVCFSVQQKILTLKDIITNEEQSVETIGDAEIYGINISGDYIVWADNHEKNIAFKEIKDVFSYDIYVYNYKSKIKKKLSLPPALRLKLDFDGQYIAWTERTKPYTLNNEIYIYDLSSDQIVYSSTSASNKSYFSLNDKKLVWTDNRDYPDNQGGIFDRNYNIYLYDLSVRQESSPVKYPSSKFVPKIFGNYITWVDRRNNKDAIYLMDLKNNQDKVIYDGGITPVDLDINFVGDKLWFIIRESCDVKPMKIVGASGGSFQAEPITYSDGLFVYNINNGKLEKKVDGKEIFVIPDKENLLLRDVCPTKPYELIKI</sequence>
<organism evidence="2 3">
    <name type="scientific">Candidatus Gottesmanbacteria bacterium RIFCSPLOWO2_01_FULL_39_12b</name>
    <dbReference type="NCBI Taxonomy" id="1798388"/>
    <lineage>
        <taxon>Bacteria</taxon>
        <taxon>Candidatus Gottesmaniibacteriota</taxon>
    </lineage>
</organism>
<dbReference type="PANTHER" id="PTHR36842:SF1">
    <property type="entry name" value="PROTEIN TOLB"/>
    <property type="match status" value="1"/>
</dbReference>
<evidence type="ECO:0008006" key="4">
    <source>
        <dbReference type="Google" id="ProtNLM"/>
    </source>
</evidence>
<dbReference type="Proteomes" id="UP000176609">
    <property type="component" value="Unassembled WGS sequence"/>
</dbReference>
<dbReference type="InterPro" id="IPR011042">
    <property type="entry name" value="6-blade_b-propeller_TolB-like"/>
</dbReference>
<proteinExistence type="predicted"/>
<dbReference type="EMBL" id="MFJR01000015">
    <property type="protein sequence ID" value="OGG25696.1"/>
    <property type="molecule type" value="Genomic_DNA"/>
</dbReference>
<feature type="transmembrane region" description="Helical" evidence="1">
    <location>
        <begin position="35"/>
        <end position="55"/>
    </location>
</feature>
<keyword evidence="1" id="KW-1133">Transmembrane helix</keyword>
<dbReference type="AlphaFoldDB" id="A0A1F6ALW6"/>
<comment type="caution">
    <text evidence="2">The sequence shown here is derived from an EMBL/GenBank/DDBJ whole genome shotgun (WGS) entry which is preliminary data.</text>
</comment>
<evidence type="ECO:0000313" key="2">
    <source>
        <dbReference type="EMBL" id="OGG25696.1"/>
    </source>
</evidence>
<evidence type="ECO:0000256" key="1">
    <source>
        <dbReference type="SAM" id="Phobius"/>
    </source>
</evidence>
<dbReference type="SUPFAM" id="SSF69304">
    <property type="entry name" value="Tricorn protease N-terminal domain"/>
    <property type="match status" value="1"/>
</dbReference>
<protein>
    <recommendedName>
        <fullName evidence="4">DUF5050 domain-containing protein</fullName>
    </recommendedName>
</protein>
<keyword evidence="1" id="KW-0472">Membrane</keyword>
<reference evidence="2 3" key="1">
    <citation type="journal article" date="2016" name="Nat. Commun.">
        <title>Thousands of microbial genomes shed light on interconnected biogeochemical processes in an aquifer system.</title>
        <authorList>
            <person name="Anantharaman K."/>
            <person name="Brown C.T."/>
            <person name="Hug L.A."/>
            <person name="Sharon I."/>
            <person name="Castelle C.J."/>
            <person name="Probst A.J."/>
            <person name="Thomas B.C."/>
            <person name="Singh A."/>
            <person name="Wilkins M.J."/>
            <person name="Karaoz U."/>
            <person name="Brodie E.L."/>
            <person name="Williams K.H."/>
            <person name="Hubbard S.S."/>
            <person name="Banfield J.F."/>
        </authorList>
    </citation>
    <scope>NUCLEOTIDE SEQUENCE [LARGE SCALE GENOMIC DNA]</scope>
</reference>
<dbReference type="Gene3D" id="2.120.10.30">
    <property type="entry name" value="TolB, C-terminal domain"/>
    <property type="match status" value="1"/>
</dbReference>
<accession>A0A1F6ALW6</accession>
<dbReference type="PANTHER" id="PTHR36842">
    <property type="entry name" value="PROTEIN TOLB HOMOLOG"/>
    <property type="match status" value="1"/>
</dbReference>
<keyword evidence="1" id="KW-0812">Transmembrane</keyword>